<organism evidence="1 2">
    <name type="scientific">Acaulospora morrowiae</name>
    <dbReference type="NCBI Taxonomy" id="94023"/>
    <lineage>
        <taxon>Eukaryota</taxon>
        <taxon>Fungi</taxon>
        <taxon>Fungi incertae sedis</taxon>
        <taxon>Mucoromycota</taxon>
        <taxon>Glomeromycotina</taxon>
        <taxon>Glomeromycetes</taxon>
        <taxon>Diversisporales</taxon>
        <taxon>Acaulosporaceae</taxon>
        <taxon>Acaulospora</taxon>
    </lineage>
</organism>
<evidence type="ECO:0000313" key="2">
    <source>
        <dbReference type="Proteomes" id="UP000789342"/>
    </source>
</evidence>
<dbReference type="Proteomes" id="UP000789342">
    <property type="component" value="Unassembled WGS sequence"/>
</dbReference>
<name>A0A9N8ZXN1_9GLOM</name>
<dbReference type="OrthoDB" id="2446509at2759"/>
<dbReference type="EMBL" id="CAJVPV010001849">
    <property type="protein sequence ID" value="CAG8510139.1"/>
    <property type="molecule type" value="Genomic_DNA"/>
</dbReference>
<protein>
    <submittedName>
        <fullName evidence="1">8563_t:CDS:1</fullName>
    </submittedName>
</protein>
<comment type="caution">
    <text evidence="1">The sequence shown here is derived from an EMBL/GenBank/DDBJ whole genome shotgun (WGS) entry which is preliminary data.</text>
</comment>
<gene>
    <name evidence="1" type="ORF">AMORRO_LOCUS3684</name>
</gene>
<accession>A0A9N8ZXN1</accession>
<evidence type="ECO:0000313" key="1">
    <source>
        <dbReference type="EMBL" id="CAG8510139.1"/>
    </source>
</evidence>
<dbReference type="AlphaFoldDB" id="A0A9N8ZXN1"/>
<keyword evidence="2" id="KW-1185">Reference proteome</keyword>
<sequence>MTKIDKFKLDAKFCRPHSRISQFFAKTFLIKWNCIDLFTRFTYEENPIISPQQVFDMYSQSLTDITIIRCIDNDVVRYVHNIVKRNKENCLKTIGDTLIHIRRLRAKERIIKTDKTRIDFQTAKENDQMNKSSDVYADLDNEIDQTPSEQKSVIFDITDSEDETEFELLTGNNDASESNQFHNKVKMLIPKEENGRLTYKNKRNRDEDEDVIDYEGLSLLFDESNEDSIVEVIDEKTLEQEGALPQASGNEDQQKNLDANIVEAFYKYQKTIPKSRRIFTPAYWGVLDLTRESLYDCKHLTEKDINQLSQDFSNKISWKTMPPEKHIREYFDNNCEKNADNIGKLDINIQFMKSDASSFQGMMTEEELKMSSTFPLFRGVFGSNRIKNAWGEIQALSTNYARNEKKSPFKKARIGRRVDMKSTLIKTSNKFEVIYGEVSGGLGPLGMPTACRKKRYLDKVKLTIIMRDNINRLLKECKYVSFEKRTNLIIYGWLQFGLELNFYAMDWAGSGIYRFGLVDQCRLPSDEDEFGILEDAYCILKLLENKSLEAEKVVKNLFLENTKGKRRKIVPETEAELNESRSP</sequence>
<reference evidence="1" key="1">
    <citation type="submission" date="2021-06" db="EMBL/GenBank/DDBJ databases">
        <authorList>
            <person name="Kallberg Y."/>
            <person name="Tangrot J."/>
            <person name="Rosling A."/>
        </authorList>
    </citation>
    <scope>NUCLEOTIDE SEQUENCE</scope>
    <source>
        <strain evidence="1">CL551</strain>
    </source>
</reference>
<proteinExistence type="predicted"/>